<dbReference type="Gene3D" id="1.10.10.10">
    <property type="entry name" value="Winged helix-like DNA-binding domain superfamily/Winged helix DNA-binding domain"/>
    <property type="match status" value="1"/>
</dbReference>
<dbReference type="GO" id="GO:0003677">
    <property type="term" value="F:DNA binding"/>
    <property type="evidence" value="ECO:0007669"/>
    <property type="project" value="UniProtKB-KW"/>
</dbReference>
<accession>A0ABR6BU28</accession>
<gene>
    <name evidence="1" type="ORF">BC739_007664</name>
</gene>
<organism evidence="1 2">
    <name type="scientific">Kutzneria viridogrisea</name>
    <dbReference type="NCBI Taxonomy" id="47990"/>
    <lineage>
        <taxon>Bacteria</taxon>
        <taxon>Bacillati</taxon>
        <taxon>Actinomycetota</taxon>
        <taxon>Actinomycetes</taxon>
        <taxon>Pseudonocardiales</taxon>
        <taxon>Pseudonocardiaceae</taxon>
        <taxon>Kutzneria</taxon>
    </lineage>
</organism>
<dbReference type="Proteomes" id="UP000517916">
    <property type="component" value="Unassembled WGS sequence"/>
</dbReference>
<protein>
    <submittedName>
        <fullName evidence="1">DNA-binding MarR family transcriptional regulator</fullName>
    </submittedName>
</protein>
<name>A0ABR6BU28_9PSEU</name>
<dbReference type="CDD" id="cd00090">
    <property type="entry name" value="HTH_ARSR"/>
    <property type="match status" value="1"/>
</dbReference>
<evidence type="ECO:0000313" key="1">
    <source>
        <dbReference type="EMBL" id="MBA8930431.1"/>
    </source>
</evidence>
<proteinExistence type="predicted"/>
<dbReference type="RefSeq" id="WP_318296835.1">
    <property type="nucleotide sequence ID" value="NZ_BAAABQ010000025.1"/>
</dbReference>
<dbReference type="SUPFAM" id="SSF46785">
    <property type="entry name" value="Winged helix' DNA-binding domain"/>
    <property type="match status" value="1"/>
</dbReference>
<keyword evidence="2" id="KW-1185">Reference proteome</keyword>
<dbReference type="InterPro" id="IPR036388">
    <property type="entry name" value="WH-like_DNA-bd_sf"/>
</dbReference>
<reference evidence="1 2" key="1">
    <citation type="submission" date="2020-08" db="EMBL/GenBank/DDBJ databases">
        <title>Genomic Encyclopedia of Archaeal and Bacterial Type Strains, Phase II (KMG-II): from individual species to whole genera.</title>
        <authorList>
            <person name="Goeker M."/>
        </authorList>
    </citation>
    <scope>NUCLEOTIDE SEQUENCE [LARGE SCALE GENOMIC DNA]</scope>
    <source>
        <strain evidence="1 2">DSM 43850</strain>
    </source>
</reference>
<evidence type="ECO:0000313" key="2">
    <source>
        <dbReference type="Proteomes" id="UP000517916"/>
    </source>
</evidence>
<dbReference type="Pfam" id="PF12840">
    <property type="entry name" value="HTH_20"/>
    <property type="match status" value="1"/>
</dbReference>
<comment type="caution">
    <text evidence="1">The sequence shown here is derived from an EMBL/GenBank/DDBJ whole genome shotgun (WGS) entry which is preliminary data.</text>
</comment>
<dbReference type="InterPro" id="IPR036390">
    <property type="entry name" value="WH_DNA-bd_sf"/>
</dbReference>
<dbReference type="EMBL" id="JACJID010000006">
    <property type="protein sequence ID" value="MBA8930431.1"/>
    <property type="molecule type" value="Genomic_DNA"/>
</dbReference>
<keyword evidence="1" id="KW-0238">DNA-binding</keyword>
<dbReference type="InterPro" id="IPR011991">
    <property type="entry name" value="ArsR-like_HTH"/>
</dbReference>
<sequence length="176" mass="19354">MAGFANVDEEELSGHPVRAALLALLAERGTLTSTEAARELGESSGLCSFHLRQLAKHGLLEEVAGARGRVRPWRLRERAAVAAEQFDRLARELEDEGFRRWQQGRANAPEQWRQDEAFSAVLHLSPDQLPQVAAEIRAVLARYASPRPGTGPVAGVVRLFPLLPVPLPLENEKPCP</sequence>